<reference evidence="1 2" key="1">
    <citation type="submission" date="2013-05" db="EMBL/GenBank/DDBJ databases">
        <authorList>
            <person name="Harkins D.M."/>
            <person name="Durkin A.S."/>
            <person name="Brinkac L.M."/>
            <person name="Haft D.H."/>
            <person name="Selengut J.D."/>
            <person name="Sanka R."/>
            <person name="DePew J."/>
            <person name="Purushe J."/>
            <person name="Hartskeerl R.A."/>
            <person name="Ahmed A."/>
            <person name="van der Linden H."/>
            <person name="Goris M.G.A."/>
            <person name="Vinetz J.M."/>
            <person name="Sutton G.G."/>
            <person name="Nierman W.C."/>
            <person name="Fouts D.E."/>
        </authorList>
    </citation>
    <scope>NUCLEOTIDE SEQUENCE [LARGE SCALE GENOMIC DNA]</scope>
    <source>
        <strain evidence="1 2">CZ214</strain>
    </source>
</reference>
<gene>
    <name evidence="1" type="ORF">LEP1GSC059_3365</name>
</gene>
<evidence type="ECO:0000313" key="1">
    <source>
        <dbReference type="EMBL" id="EQA72832.1"/>
    </source>
</evidence>
<dbReference type="EMBL" id="AKWY02000013">
    <property type="protein sequence ID" value="EQA72832.1"/>
    <property type="molecule type" value="Genomic_DNA"/>
</dbReference>
<comment type="caution">
    <text evidence="1">The sequence shown here is derived from an EMBL/GenBank/DDBJ whole genome shotgun (WGS) entry which is preliminary data.</text>
</comment>
<name>T0GV70_9LEPT</name>
<proteinExistence type="predicted"/>
<sequence length="42" mass="4808">MGSGLYQSIPKMWDPYCLEICNVTKFVGTTANRDFTNQFLNC</sequence>
<evidence type="ECO:0000313" key="2">
    <source>
        <dbReference type="Proteomes" id="UP000015442"/>
    </source>
</evidence>
<dbReference type="Proteomes" id="UP000015442">
    <property type="component" value="Unassembled WGS sequence"/>
</dbReference>
<dbReference type="AlphaFoldDB" id="T0GV70"/>
<organism evidence="1 2">
    <name type="scientific">Leptospira noguchii serovar Panama str. CZ214</name>
    <dbReference type="NCBI Taxonomy" id="1001595"/>
    <lineage>
        <taxon>Bacteria</taxon>
        <taxon>Pseudomonadati</taxon>
        <taxon>Spirochaetota</taxon>
        <taxon>Spirochaetia</taxon>
        <taxon>Leptospirales</taxon>
        <taxon>Leptospiraceae</taxon>
        <taxon>Leptospira</taxon>
    </lineage>
</organism>
<protein>
    <submittedName>
        <fullName evidence="1">Uncharacterized protein</fullName>
    </submittedName>
</protein>
<accession>T0GV70</accession>